<protein>
    <submittedName>
        <fullName evidence="1">Uncharacterized protein</fullName>
    </submittedName>
</protein>
<accession>A0A0F9JT72</accession>
<evidence type="ECO:0000313" key="1">
    <source>
        <dbReference type="EMBL" id="KKM12621.1"/>
    </source>
</evidence>
<gene>
    <name evidence="1" type="ORF">LCGC14_1719910</name>
</gene>
<name>A0A0F9JT72_9ZZZZ</name>
<dbReference type="AlphaFoldDB" id="A0A0F9JT72"/>
<comment type="caution">
    <text evidence="1">The sequence shown here is derived from an EMBL/GenBank/DDBJ whole genome shotgun (WGS) entry which is preliminary data.</text>
</comment>
<organism evidence="1">
    <name type="scientific">marine sediment metagenome</name>
    <dbReference type="NCBI Taxonomy" id="412755"/>
    <lineage>
        <taxon>unclassified sequences</taxon>
        <taxon>metagenomes</taxon>
        <taxon>ecological metagenomes</taxon>
    </lineage>
</organism>
<proteinExistence type="predicted"/>
<sequence>MSGDCATWEKIDGRWQCRAFKCPHWSEDGCMIGKISLSCDNTDCKWNSEIIPGVYRCKLMDVHLDADGRCLGIKEKEK</sequence>
<reference evidence="1" key="1">
    <citation type="journal article" date="2015" name="Nature">
        <title>Complex archaea that bridge the gap between prokaryotes and eukaryotes.</title>
        <authorList>
            <person name="Spang A."/>
            <person name="Saw J.H."/>
            <person name="Jorgensen S.L."/>
            <person name="Zaremba-Niedzwiedzka K."/>
            <person name="Martijn J."/>
            <person name="Lind A.E."/>
            <person name="van Eijk R."/>
            <person name="Schleper C."/>
            <person name="Guy L."/>
            <person name="Ettema T.J."/>
        </authorList>
    </citation>
    <scope>NUCLEOTIDE SEQUENCE</scope>
</reference>
<dbReference type="EMBL" id="LAZR01015460">
    <property type="protein sequence ID" value="KKM12621.1"/>
    <property type="molecule type" value="Genomic_DNA"/>
</dbReference>